<evidence type="ECO:0000313" key="3">
    <source>
        <dbReference type="Proteomes" id="UP001497602"/>
    </source>
</evidence>
<keyword evidence="3" id="KW-1185">Reference proteome</keyword>
<dbReference type="EMBL" id="CAXJRC010000022">
    <property type="protein sequence ID" value="CAL2106877.1"/>
    <property type="molecule type" value="Genomic_DNA"/>
</dbReference>
<dbReference type="CDD" id="cd00371">
    <property type="entry name" value="HMA"/>
    <property type="match status" value="1"/>
</dbReference>
<accession>A0ABP1FCE7</accession>
<dbReference type="PROSITE" id="PS50846">
    <property type="entry name" value="HMA_2"/>
    <property type="match status" value="1"/>
</dbReference>
<gene>
    <name evidence="2" type="ORF">T190115A13A_20157</name>
</gene>
<dbReference type="InterPro" id="IPR006121">
    <property type="entry name" value="HMA_dom"/>
</dbReference>
<evidence type="ECO:0000313" key="2">
    <source>
        <dbReference type="EMBL" id="CAL2106877.1"/>
    </source>
</evidence>
<proteinExistence type="predicted"/>
<name>A0ABP1FCE7_9FLAO</name>
<protein>
    <submittedName>
        <fullName evidence="2">HMA domain-containing protein</fullName>
    </submittedName>
</protein>
<dbReference type="Gene3D" id="3.30.70.100">
    <property type="match status" value="1"/>
</dbReference>
<dbReference type="InterPro" id="IPR036163">
    <property type="entry name" value="HMA_dom_sf"/>
</dbReference>
<feature type="domain" description="HMA" evidence="1">
    <location>
        <begin position="28"/>
        <end position="98"/>
    </location>
</feature>
<evidence type="ECO:0000259" key="1">
    <source>
        <dbReference type="PROSITE" id="PS50846"/>
    </source>
</evidence>
<dbReference type="Pfam" id="PF00403">
    <property type="entry name" value="HMA"/>
    <property type="match status" value="1"/>
</dbReference>
<dbReference type="RefSeq" id="WP_348705478.1">
    <property type="nucleotide sequence ID" value="NZ_CAXIYA010000033.1"/>
</dbReference>
<comment type="caution">
    <text evidence="2">The sequence shown here is derived from an EMBL/GenBank/DDBJ whole genome shotgun (WGS) entry which is preliminary data.</text>
</comment>
<sequence>MSIKKITLIFTLISFLAISCKSQKEDAKEISLSISGMTCEIGCAKKIASDLSKKEGVIDAKVIFNDSIANIKYDANKTNKADLIAFVEGIAGNMYKASEISSKKEGNLKKCKANCEMACCNKTENKETKGCKGDCEKECCKAKTEEKTKTACASDCKKTCCDKTA</sequence>
<dbReference type="SUPFAM" id="SSF55008">
    <property type="entry name" value="HMA, heavy metal-associated domain"/>
    <property type="match status" value="1"/>
</dbReference>
<dbReference type="PROSITE" id="PS51257">
    <property type="entry name" value="PROKAR_LIPOPROTEIN"/>
    <property type="match status" value="1"/>
</dbReference>
<organism evidence="2 3">
    <name type="scientific">Tenacibaculum vairaonense</name>
    <dbReference type="NCBI Taxonomy" id="3137860"/>
    <lineage>
        <taxon>Bacteria</taxon>
        <taxon>Pseudomonadati</taxon>
        <taxon>Bacteroidota</taxon>
        <taxon>Flavobacteriia</taxon>
        <taxon>Flavobacteriales</taxon>
        <taxon>Flavobacteriaceae</taxon>
        <taxon>Tenacibaculum</taxon>
    </lineage>
</organism>
<reference evidence="2 3" key="1">
    <citation type="submission" date="2024-05" db="EMBL/GenBank/DDBJ databases">
        <authorList>
            <person name="Duchaud E."/>
        </authorList>
    </citation>
    <scope>NUCLEOTIDE SEQUENCE [LARGE SCALE GENOMIC DNA]</scope>
    <source>
        <strain evidence="2">Ena-SAMPLE-TAB-13-05-2024-13:56:06:370-140305</strain>
    </source>
</reference>
<dbReference type="Proteomes" id="UP001497602">
    <property type="component" value="Unassembled WGS sequence"/>
</dbReference>